<dbReference type="InterPro" id="IPR051404">
    <property type="entry name" value="TA_system_antitoxin"/>
</dbReference>
<dbReference type="InterPro" id="IPR010985">
    <property type="entry name" value="Ribbon_hlx_hlx"/>
</dbReference>
<dbReference type="AlphaFoldDB" id="A0A317N2C2"/>
<dbReference type="PANTHER" id="PTHR34504">
    <property type="entry name" value="ANTITOXIN HICB"/>
    <property type="match status" value="1"/>
</dbReference>
<feature type="domain" description="HicB-like antitoxin of toxin-antitoxin system" evidence="1">
    <location>
        <begin position="3"/>
        <end position="125"/>
    </location>
</feature>
<dbReference type="InterPro" id="IPR031807">
    <property type="entry name" value="HicB-like"/>
</dbReference>
<dbReference type="PANTHER" id="PTHR34504:SF2">
    <property type="entry name" value="UPF0150 PROTEIN SSL0259"/>
    <property type="match status" value="1"/>
</dbReference>
<dbReference type="EMBL" id="QGTJ01000001">
    <property type="protein sequence ID" value="PWV65988.1"/>
    <property type="molecule type" value="Genomic_DNA"/>
</dbReference>
<dbReference type="Gene3D" id="3.30.160.250">
    <property type="match status" value="1"/>
</dbReference>
<dbReference type="SUPFAM" id="SSF47598">
    <property type="entry name" value="Ribbon-helix-helix"/>
    <property type="match status" value="1"/>
</dbReference>
<comment type="caution">
    <text evidence="2">The sequence shown here is derived from an EMBL/GenBank/DDBJ whole genome shotgun (WGS) entry which is preliminary data.</text>
</comment>
<dbReference type="SUPFAM" id="SSF143100">
    <property type="entry name" value="TTHA1013/TTHA0281-like"/>
    <property type="match status" value="1"/>
</dbReference>
<organism evidence="2 3">
    <name type="scientific">Plasticicumulans acidivorans</name>
    <dbReference type="NCBI Taxonomy" id="886464"/>
    <lineage>
        <taxon>Bacteria</taxon>
        <taxon>Pseudomonadati</taxon>
        <taxon>Pseudomonadota</taxon>
        <taxon>Gammaproteobacteria</taxon>
        <taxon>Candidatus Competibacteraceae</taxon>
        <taxon>Plasticicumulans</taxon>
    </lineage>
</organism>
<protein>
    <submittedName>
        <fullName evidence="2">Putative RNase H-like HicB family nuclease</fullName>
    </submittedName>
</protein>
<dbReference type="GO" id="GO:0006355">
    <property type="term" value="P:regulation of DNA-templated transcription"/>
    <property type="evidence" value="ECO:0007669"/>
    <property type="project" value="InterPro"/>
</dbReference>
<proteinExistence type="predicted"/>
<evidence type="ECO:0000259" key="1">
    <source>
        <dbReference type="Pfam" id="PF15919"/>
    </source>
</evidence>
<accession>A0A317N2C2</accession>
<dbReference type="OrthoDB" id="9807959at2"/>
<name>A0A317N2C2_9GAMM</name>
<dbReference type="Gene3D" id="1.10.1220.10">
    <property type="entry name" value="Met repressor-like"/>
    <property type="match status" value="1"/>
</dbReference>
<dbReference type="CDD" id="cd22231">
    <property type="entry name" value="RHH_NikR_HicB-like"/>
    <property type="match status" value="1"/>
</dbReference>
<dbReference type="Proteomes" id="UP000246569">
    <property type="component" value="Unassembled WGS sequence"/>
</dbReference>
<evidence type="ECO:0000313" key="2">
    <source>
        <dbReference type="EMBL" id="PWV65988.1"/>
    </source>
</evidence>
<reference evidence="2 3" key="1">
    <citation type="submission" date="2018-05" db="EMBL/GenBank/DDBJ databases">
        <title>Genomic Encyclopedia of Type Strains, Phase IV (KMG-IV): sequencing the most valuable type-strain genomes for metagenomic binning, comparative biology and taxonomic classification.</title>
        <authorList>
            <person name="Goeker M."/>
        </authorList>
    </citation>
    <scope>NUCLEOTIDE SEQUENCE [LARGE SCALE GENOMIC DNA]</scope>
    <source>
        <strain evidence="2 3">DSM 23606</strain>
    </source>
</reference>
<dbReference type="InterPro" id="IPR035069">
    <property type="entry name" value="TTHA1013/TTHA0281-like"/>
</dbReference>
<gene>
    <name evidence="2" type="ORF">C7443_101475</name>
</gene>
<dbReference type="RefSeq" id="WP_110016966.1">
    <property type="nucleotide sequence ID" value="NZ_QGTJ01000001.1"/>
</dbReference>
<dbReference type="Pfam" id="PF15919">
    <property type="entry name" value="HicB_lk_antitox"/>
    <property type="match status" value="1"/>
</dbReference>
<sequence length="143" mass="15465">MFYPLAIEPGDADHAFGVIVPDIPGCFSAGDTLQEAIKSAHEAIRGHLELLAEDDEDIPEASTVDALVQREDLQGCTWALADIDVTPYLGKAEKINVTLPGRLLRRLDQAVAEGAFRSRSGALAEGAQLLLLTRQQQTGRRDT</sequence>
<evidence type="ECO:0000313" key="3">
    <source>
        <dbReference type="Proteomes" id="UP000246569"/>
    </source>
</evidence>
<keyword evidence="3" id="KW-1185">Reference proteome</keyword>
<dbReference type="InterPro" id="IPR013321">
    <property type="entry name" value="Arc_rbn_hlx_hlx"/>
</dbReference>